<organism evidence="2 3">
    <name type="scientific">Janthinobacterium lividum</name>
    <dbReference type="NCBI Taxonomy" id="29581"/>
    <lineage>
        <taxon>Bacteria</taxon>
        <taxon>Pseudomonadati</taxon>
        <taxon>Pseudomonadota</taxon>
        <taxon>Betaproteobacteria</taxon>
        <taxon>Burkholderiales</taxon>
        <taxon>Oxalobacteraceae</taxon>
        <taxon>Janthinobacterium</taxon>
    </lineage>
</organism>
<evidence type="ECO:0000313" key="2">
    <source>
        <dbReference type="EMBL" id="MDQ4624803.1"/>
    </source>
</evidence>
<dbReference type="PROSITE" id="PS51257">
    <property type="entry name" value="PROKAR_LIPOPROTEIN"/>
    <property type="match status" value="1"/>
</dbReference>
<evidence type="ECO:0000313" key="3">
    <source>
        <dbReference type="Proteomes" id="UP001237592"/>
    </source>
</evidence>
<dbReference type="RefSeq" id="WP_230521517.1">
    <property type="nucleotide sequence ID" value="NZ_JAVFKP010000001.1"/>
</dbReference>
<name>A0ABU0XMQ6_9BURK</name>
<sequence length="359" mass="39949">MKFHMFLTLPMLLSLAGCAGMIRTPQDQATQIDFSASYMNSLSEKYKPNDKLTSSNFHQQLINYDSLEGKDLDEEARKADVGIKSLALVDIHSLTNGLHSIEADISRHLTYKAIEENRLKSLEKEFSALNKKTPPSDVAIAALQDKIDERKTKLSEIASTLRKFEADKSSQILLIEEKKSIVKTIDGKVYQTSEKDRMRIRNGIVRDFMAIADHNYMQFKNELLAGRVRTDTIADITELLLSTATTLTGGLMTKTNLGAASTLLKGSRATVDKNFFAQQTMRAIINSMEASRSSDKTVIISKMNKSTSVYPISEAISDVQRYQSRASLFLAVLDLANQSGKSAVSLEKDLNTETMQSIN</sequence>
<keyword evidence="3" id="KW-1185">Reference proteome</keyword>
<proteinExistence type="predicted"/>
<evidence type="ECO:0008006" key="4">
    <source>
        <dbReference type="Google" id="ProtNLM"/>
    </source>
</evidence>
<reference evidence="2 3" key="1">
    <citation type="submission" date="2023-08" db="EMBL/GenBank/DDBJ databases">
        <title>Draft genome sequence of Janthinobacterium lividum.</title>
        <authorList>
            <person name="Chun B.H."/>
            <person name="Lee Y."/>
        </authorList>
    </citation>
    <scope>NUCLEOTIDE SEQUENCE [LARGE SCALE GENOMIC DNA]</scope>
    <source>
        <strain evidence="2 3">AMJK</strain>
    </source>
</reference>
<protein>
    <recommendedName>
        <fullName evidence="4">Lipoprotein</fullName>
    </recommendedName>
</protein>
<keyword evidence="1" id="KW-0732">Signal</keyword>
<dbReference type="EMBL" id="JAVFKP010000001">
    <property type="protein sequence ID" value="MDQ4624803.1"/>
    <property type="molecule type" value="Genomic_DNA"/>
</dbReference>
<evidence type="ECO:0000256" key="1">
    <source>
        <dbReference type="SAM" id="SignalP"/>
    </source>
</evidence>
<feature type="chain" id="PRO_5047218420" description="Lipoprotein" evidence="1">
    <location>
        <begin position="20"/>
        <end position="359"/>
    </location>
</feature>
<feature type="signal peptide" evidence="1">
    <location>
        <begin position="1"/>
        <end position="19"/>
    </location>
</feature>
<gene>
    <name evidence="2" type="ORF">RB624_02755</name>
</gene>
<dbReference type="Proteomes" id="UP001237592">
    <property type="component" value="Unassembled WGS sequence"/>
</dbReference>
<accession>A0ABU0XMQ6</accession>
<comment type="caution">
    <text evidence="2">The sequence shown here is derived from an EMBL/GenBank/DDBJ whole genome shotgun (WGS) entry which is preliminary data.</text>
</comment>